<dbReference type="EMBL" id="JANQDL010000105">
    <property type="protein sequence ID" value="MDH6065311.1"/>
    <property type="molecule type" value="Genomic_DNA"/>
</dbReference>
<dbReference type="InterPro" id="IPR011742">
    <property type="entry name" value="CRISPR-assoc_prot_TM1812"/>
</dbReference>
<dbReference type="NCBIfam" id="TIGR02221">
    <property type="entry name" value="cas_TM1812"/>
    <property type="match status" value="1"/>
</dbReference>
<dbReference type="Proteomes" id="UP001159370">
    <property type="component" value="Unassembled WGS sequence"/>
</dbReference>
<dbReference type="SUPFAM" id="SSF160980">
    <property type="entry name" value="SSO1389-like"/>
    <property type="match status" value="1"/>
</dbReference>
<dbReference type="RefSeq" id="WP_280700979.1">
    <property type="nucleotide sequence ID" value="NZ_JANQDL010000105.1"/>
</dbReference>
<dbReference type="AlphaFoldDB" id="A0AA43H191"/>
<comment type="caution">
    <text evidence="1">The sequence shown here is derived from an EMBL/GenBank/DDBJ whole genome shotgun (WGS) entry which is preliminary data.</text>
</comment>
<dbReference type="InterPro" id="IPR013383">
    <property type="entry name" value="CRISPR-assoc_prot_DxTHG_CS"/>
</dbReference>
<reference evidence="1 2" key="1">
    <citation type="journal article" date="2023" name="J. Phycol.">
        <title>Chrysosporum ovalisporum is synonymous with the true-branching cyanobacterium Umezakia natans (Nostocales/Aphanizomenonaceae).</title>
        <authorList>
            <person name="McGregor G.B."/>
            <person name="Sendall B.C."/>
            <person name="Niiyama Y."/>
            <person name="Tuji A."/>
            <person name="Willis A."/>
        </authorList>
    </citation>
    <scope>NUCLEOTIDE SEQUENCE [LARGE SCALE GENOMIC DNA]</scope>
    <source>
        <strain evidence="1 2">FSS-62</strain>
    </source>
</reference>
<dbReference type="NCBIfam" id="TIGR02549">
    <property type="entry name" value="CRISPR_DxTHG"/>
    <property type="match status" value="1"/>
</dbReference>
<evidence type="ECO:0000313" key="2">
    <source>
        <dbReference type="Proteomes" id="UP001159370"/>
    </source>
</evidence>
<sequence length="418" mass="47424">MKRIITFLGIQAKKTTYSFEGKNYDGEVFAEALRKFCDYESMLVCVTSEAQKKTFPILEKLEDKRIEAVEIPNGETTEQMWETFKKITEKVDENDHVIFDITHGLRSLPFLIFLFAAYLKAAKNVTIEAIYYGAWELGFSNNGIAPVIDLSEFVGMLDWLTATERFVEIGDGQALADLLKNAIPSREELTNNPASRTLRGQLEKTAKNIENISLALNVTRPIETMESATKLEKILQQAAPSFAERAKPFSLLSERVGKEYGQFALKDPKDQAALAENLWLQLQMIEWYLQRDRIVQAVTLAREWLISVLVLRFDESMFDNHNSRTPVENAINNTVKKGRLSPRPINPSRCDDKFAALAQADEFGKVWSQMTQLRNDIAHVGMNLDPKSALTLKNQAVSLYPLLQKLGQELLPERTAIK</sequence>
<evidence type="ECO:0000313" key="1">
    <source>
        <dbReference type="EMBL" id="MDH6065311.1"/>
    </source>
</evidence>
<protein>
    <submittedName>
        <fullName evidence="1">TIGR02221 family CRISPR-associated protein</fullName>
    </submittedName>
</protein>
<proteinExistence type="predicted"/>
<name>A0AA43H191_9CYAN</name>
<gene>
    <name evidence="1" type="primary">csx2</name>
    <name evidence="1" type="ORF">NWP23_16425</name>
</gene>
<accession>A0AA43H191</accession>
<organism evidence="1 2">
    <name type="scientific">Umezakia ovalisporum FSS-62</name>
    <dbReference type="NCBI Taxonomy" id="2971776"/>
    <lineage>
        <taxon>Bacteria</taxon>
        <taxon>Bacillati</taxon>
        <taxon>Cyanobacteriota</taxon>
        <taxon>Cyanophyceae</taxon>
        <taxon>Nostocales</taxon>
        <taxon>Nodulariaceae</taxon>
        <taxon>Umezakia</taxon>
    </lineage>
</organism>
<dbReference type="CDD" id="cd09732">
    <property type="entry name" value="Csx1_III-U"/>
    <property type="match status" value="1"/>
</dbReference>